<dbReference type="InterPro" id="IPR000477">
    <property type="entry name" value="RT_dom"/>
</dbReference>
<gene>
    <name evidence="5" type="ORF">Tci_028271</name>
</gene>
<keyword evidence="3" id="KW-0472">Membrane</keyword>
<evidence type="ECO:0000313" key="5">
    <source>
        <dbReference type="EMBL" id="GEU56293.1"/>
    </source>
</evidence>
<dbReference type="InterPro" id="IPR012337">
    <property type="entry name" value="RNaseH-like_sf"/>
</dbReference>
<evidence type="ECO:0000256" key="3">
    <source>
        <dbReference type="SAM" id="Phobius"/>
    </source>
</evidence>
<feature type="compositionally biased region" description="Basic and acidic residues" evidence="2">
    <location>
        <begin position="341"/>
        <end position="352"/>
    </location>
</feature>
<dbReference type="EMBL" id="BKCJ010003639">
    <property type="protein sequence ID" value="GEU56293.1"/>
    <property type="molecule type" value="Genomic_DNA"/>
</dbReference>
<proteinExistence type="inferred from homology"/>
<dbReference type="Pfam" id="PF00078">
    <property type="entry name" value="RVT_1"/>
    <property type="match status" value="1"/>
</dbReference>
<accession>A0A6L2L349</accession>
<dbReference type="Gene3D" id="1.20.1250.20">
    <property type="entry name" value="MFS general substrate transporter like domains"/>
    <property type="match status" value="1"/>
</dbReference>
<feature type="domain" description="Reverse transcriptase" evidence="4">
    <location>
        <begin position="576"/>
        <end position="636"/>
    </location>
</feature>
<reference evidence="5" key="1">
    <citation type="journal article" date="2019" name="Sci. Rep.">
        <title>Draft genome of Tanacetum cinerariifolium, the natural source of mosquito coil.</title>
        <authorList>
            <person name="Yamashiro T."/>
            <person name="Shiraishi A."/>
            <person name="Satake H."/>
            <person name="Nakayama K."/>
        </authorList>
    </citation>
    <scope>NUCLEOTIDE SEQUENCE</scope>
</reference>
<feature type="transmembrane region" description="Helical" evidence="3">
    <location>
        <begin position="179"/>
        <end position="198"/>
    </location>
</feature>
<dbReference type="InterPro" id="IPR036397">
    <property type="entry name" value="RNaseH_sf"/>
</dbReference>
<dbReference type="InterPro" id="IPR043128">
    <property type="entry name" value="Rev_trsase/Diguanyl_cyclase"/>
</dbReference>
<feature type="region of interest" description="Disordered" evidence="2">
    <location>
        <begin position="341"/>
        <end position="370"/>
    </location>
</feature>
<name>A0A6L2L349_TANCI</name>
<dbReference type="Gene3D" id="3.30.70.270">
    <property type="match status" value="2"/>
</dbReference>
<dbReference type="AlphaFoldDB" id="A0A6L2L349"/>
<evidence type="ECO:0000256" key="1">
    <source>
        <dbReference type="ARBA" id="ARBA00044504"/>
    </source>
</evidence>
<protein>
    <submittedName>
        <fullName evidence="5">Reverse transcriptase domain-containing protein</fullName>
    </submittedName>
</protein>
<organism evidence="5">
    <name type="scientific">Tanacetum cinerariifolium</name>
    <name type="common">Dalmatian daisy</name>
    <name type="synonym">Chrysanthemum cinerariifolium</name>
    <dbReference type="NCBI Taxonomy" id="118510"/>
    <lineage>
        <taxon>Eukaryota</taxon>
        <taxon>Viridiplantae</taxon>
        <taxon>Streptophyta</taxon>
        <taxon>Embryophyta</taxon>
        <taxon>Tracheophyta</taxon>
        <taxon>Spermatophyta</taxon>
        <taxon>Magnoliopsida</taxon>
        <taxon>eudicotyledons</taxon>
        <taxon>Gunneridae</taxon>
        <taxon>Pentapetalae</taxon>
        <taxon>asterids</taxon>
        <taxon>campanulids</taxon>
        <taxon>Asterales</taxon>
        <taxon>Asteraceae</taxon>
        <taxon>Asteroideae</taxon>
        <taxon>Anthemideae</taxon>
        <taxon>Anthemidinae</taxon>
        <taxon>Tanacetum</taxon>
    </lineage>
</organism>
<keyword evidence="5" id="KW-0695">RNA-directed DNA polymerase</keyword>
<keyword evidence="5" id="KW-0808">Transferase</keyword>
<feature type="region of interest" description="Disordered" evidence="2">
    <location>
        <begin position="242"/>
        <end position="274"/>
    </location>
</feature>
<keyword evidence="3" id="KW-1133">Transmembrane helix</keyword>
<dbReference type="InterPro" id="IPR036259">
    <property type="entry name" value="MFS_trans_sf"/>
</dbReference>
<evidence type="ECO:0000256" key="2">
    <source>
        <dbReference type="SAM" id="MobiDB-lite"/>
    </source>
</evidence>
<sequence>MSSYARAMIELRVDIELNDNIVVTMPKITGDGYYTCSGATKNLKKTSQIPKGIPVGQKMGFKPTKQVYQHVSKKSTANISGNKKKNAEPLIRSTLFVFLSERKVFAYVTGENDMRLCVDIWIFNGRASVLEYFYDRFGLKLHTAGIVAASFGVANFVTSPFGGYVSDLSARKFGMRGRLWTLWIAQTLGGVFCIWLGLANSLPLAILSMIDAPNLQEQILNQLSSLKSLVKLHNETPSERVTPIRLSFRDEPGPDSPKGPEVEESKDKDEDLWKPTRRHWTTPLKVGSTTCLAEVLTTGINFGKGSWKELARRFADRVPTTITEIMKRVDDFVKSEDAYKSTELPKGEHQEKSMGIPFKGNRTPRQGYENSNLRADNFRNWRNDQYQPYVPPRSNNRRFDGRHQEVYNMVLESLRKQPKEILATEPQLQLPPCPSTVGTPRKENLDRYCDYHGEKGYYTNDCHMLKKQLEVAIKSRKLSHLIKDVRQRGSTWEGRFHLTVSQTELVGFLGEQLLPLGKIELEVAFGTKGLSRRMTMKFTMVRASSPNSGILGRIEKKKHVPEGERAPEQEWLQTKEEALGRNLEAYVDDMVIKSKTERDMVMDIAETFHNLQKINLKLNPKKCSFGVIEGKFLGYMFTSEGIRANPKKTKAVFDMQSPKTLRETQSLSRKLAALNRFLSKLAERSLPFFETLKNITKENKDEYRWMDVAEKAFQELKKLIMELPTLTTPILKEPLFIYLATSRDAVIEAHPIKVITDEPIKQILNKPEALGKLAKYAIELGDYNIAYVPQNAIKGQVLADFINEIPAGVTSLEICTLANGESKEARTLYIDGALSLKGAGAGLVLIDPFGTEYTYVIHLTFTSTNNEAEYESLLVGLKIAHKMKV</sequence>
<feature type="compositionally biased region" description="Basic and acidic residues" evidence="2">
    <location>
        <begin position="247"/>
        <end position="274"/>
    </location>
</feature>
<dbReference type="SUPFAM" id="SSF103473">
    <property type="entry name" value="MFS general substrate transporter"/>
    <property type="match status" value="1"/>
</dbReference>
<dbReference type="PANTHER" id="PTHR48475">
    <property type="entry name" value="RIBONUCLEASE H"/>
    <property type="match status" value="1"/>
</dbReference>
<dbReference type="PANTHER" id="PTHR48475:SF2">
    <property type="entry name" value="RIBONUCLEASE H"/>
    <property type="match status" value="1"/>
</dbReference>
<dbReference type="GO" id="GO:0003676">
    <property type="term" value="F:nucleic acid binding"/>
    <property type="evidence" value="ECO:0007669"/>
    <property type="project" value="InterPro"/>
</dbReference>
<keyword evidence="3" id="KW-0812">Transmembrane</keyword>
<comment type="similarity">
    <text evidence="1">Belongs to the major facilitator superfamily. Phosphate:H(+) symporter (TC 2.A.1.9) family.</text>
</comment>
<keyword evidence="5" id="KW-0548">Nucleotidyltransferase</keyword>
<dbReference type="SUPFAM" id="SSF56672">
    <property type="entry name" value="DNA/RNA polymerases"/>
    <property type="match status" value="1"/>
</dbReference>
<dbReference type="SUPFAM" id="SSF53098">
    <property type="entry name" value="Ribonuclease H-like"/>
    <property type="match status" value="1"/>
</dbReference>
<evidence type="ECO:0000259" key="4">
    <source>
        <dbReference type="Pfam" id="PF00078"/>
    </source>
</evidence>
<dbReference type="InterPro" id="IPR043502">
    <property type="entry name" value="DNA/RNA_pol_sf"/>
</dbReference>
<dbReference type="Gene3D" id="3.30.420.10">
    <property type="entry name" value="Ribonuclease H-like superfamily/Ribonuclease H"/>
    <property type="match status" value="1"/>
</dbReference>
<dbReference type="GO" id="GO:0003964">
    <property type="term" value="F:RNA-directed DNA polymerase activity"/>
    <property type="evidence" value="ECO:0007669"/>
    <property type="project" value="UniProtKB-KW"/>
</dbReference>
<comment type="caution">
    <text evidence="5">The sequence shown here is derived from an EMBL/GenBank/DDBJ whole genome shotgun (WGS) entry which is preliminary data.</text>
</comment>